<dbReference type="AlphaFoldDB" id="A0A7W5A9V3"/>
<organism evidence="3 4">
    <name type="scientific">Nocardioides albus</name>
    <dbReference type="NCBI Taxonomy" id="1841"/>
    <lineage>
        <taxon>Bacteria</taxon>
        <taxon>Bacillati</taxon>
        <taxon>Actinomycetota</taxon>
        <taxon>Actinomycetes</taxon>
        <taxon>Propionibacteriales</taxon>
        <taxon>Nocardioidaceae</taxon>
        <taxon>Nocardioides</taxon>
    </lineage>
</organism>
<dbReference type="InterPro" id="IPR036291">
    <property type="entry name" value="NAD(P)-bd_dom_sf"/>
</dbReference>
<dbReference type="SUPFAM" id="SSF51735">
    <property type="entry name" value="NAD(P)-binding Rossmann-fold domains"/>
    <property type="match status" value="1"/>
</dbReference>
<protein>
    <submittedName>
        <fullName evidence="3">Uncharacterized protein YbjT (DUF2867 family)</fullName>
    </submittedName>
</protein>
<dbReference type="EMBL" id="JACHXG010000014">
    <property type="protein sequence ID" value="MBB3091874.1"/>
    <property type="molecule type" value="Genomic_DNA"/>
</dbReference>
<name>A0A7W5A9V3_9ACTN</name>
<dbReference type="RefSeq" id="WP_183550907.1">
    <property type="nucleotide sequence ID" value="NZ_BMQT01000008.1"/>
</dbReference>
<sequence>MRIAIAGVSGLVGSALARAAQAAGHDVVGLSKESGTDVLQPTGLADALTGAEALVDVVQSPSLDEDGATAFFTAAAANLGTAAHEAGVRRTVVLSIIGVDKIAASETEAGTGFDGYYRAKYAQELACVAHAPGPHVVRSAQFHDIARQAIGWGRDGDRTTVPDLVTQPVAVDAMVEVLLAVATGEIEGDLVEVAGPQQENLALLSAAYAERAGDPVQVDGAPVGELVRDGVLLPGEDGHLVGPSFDQWLDATVTVPARRP</sequence>
<dbReference type="Pfam" id="PF01370">
    <property type="entry name" value="Epimerase"/>
    <property type="match status" value="1"/>
</dbReference>
<evidence type="ECO:0000259" key="2">
    <source>
        <dbReference type="Pfam" id="PF01370"/>
    </source>
</evidence>
<feature type="signal peptide" evidence="1">
    <location>
        <begin position="1"/>
        <end position="19"/>
    </location>
</feature>
<evidence type="ECO:0000256" key="1">
    <source>
        <dbReference type="SAM" id="SignalP"/>
    </source>
</evidence>
<dbReference type="InterPro" id="IPR001509">
    <property type="entry name" value="Epimerase_deHydtase"/>
</dbReference>
<comment type="caution">
    <text evidence="3">The sequence shown here is derived from an EMBL/GenBank/DDBJ whole genome shotgun (WGS) entry which is preliminary data.</text>
</comment>
<gene>
    <name evidence="3" type="ORF">FHS12_004850</name>
</gene>
<reference evidence="3 4" key="1">
    <citation type="submission" date="2020-08" db="EMBL/GenBank/DDBJ databases">
        <title>Genomic Encyclopedia of Type Strains, Phase III (KMG-III): the genomes of soil and plant-associated and newly described type strains.</title>
        <authorList>
            <person name="Whitman W."/>
        </authorList>
    </citation>
    <scope>NUCLEOTIDE SEQUENCE [LARGE SCALE GENOMIC DNA]</scope>
    <source>
        <strain evidence="3 4">CECT 3302</strain>
    </source>
</reference>
<evidence type="ECO:0000313" key="4">
    <source>
        <dbReference type="Proteomes" id="UP000577707"/>
    </source>
</evidence>
<dbReference type="Gene3D" id="3.40.50.720">
    <property type="entry name" value="NAD(P)-binding Rossmann-like Domain"/>
    <property type="match status" value="1"/>
</dbReference>
<feature type="domain" description="NAD-dependent epimerase/dehydratase" evidence="2">
    <location>
        <begin position="3"/>
        <end position="130"/>
    </location>
</feature>
<keyword evidence="4" id="KW-1185">Reference proteome</keyword>
<feature type="chain" id="PRO_5039137688" evidence="1">
    <location>
        <begin position="20"/>
        <end position="260"/>
    </location>
</feature>
<dbReference type="Proteomes" id="UP000577707">
    <property type="component" value="Unassembled WGS sequence"/>
</dbReference>
<evidence type="ECO:0000313" key="3">
    <source>
        <dbReference type="EMBL" id="MBB3091874.1"/>
    </source>
</evidence>
<keyword evidence="1" id="KW-0732">Signal</keyword>
<accession>A0A7W5A9V3</accession>
<proteinExistence type="predicted"/>